<dbReference type="GO" id="GO:0005634">
    <property type="term" value="C:nucleus"/>
    <property type="evidence" value="ECO:0007669"/>
    <property type="project" value="TreeGrafter"/>
</dbReference>
<dbReference type="PANTHER" id="PTHR44167">
    <property type="entry name" value="OVARIAN-SPECIFIC SERINE/THREONINE-PROTEIN KINASE LOK-RELATED"/>
    <property type="match status" value="1"/>
</dbReference>
<dbReference type="PROSITE" id="PS50011">
    <property type="entry name" value="PROTEIN_KINASE_DOM"/>
    <property type="match status" value="1"/>
</dbReference>
<dbReference type="GO" id="GO:0005524">
    <property type="term" value="F:ATP binding"/>
    <property type="evidence" value="ECO:0007669"/>
    <property type="project" value="UniProtKB-KW"/>
</dbReference>
<dbReference type="EC" id="2.7.11.1" evidence="1"/>
<dbReference type="SUPFAM" id="SSF56112">
    <property type="entry name" value="Protein kinase-like (PK-like)"/>
    <property type="match status" value="1"/>
</dbReference>
<evidence type="ECO:0000256" key="1">
    <source>
        <dbReference type="ARBA" id="ARBA00012513"/>
    </source>
</evidence>
<keyword evidence="10" id="KW-1185">Reference proteome</keyword>
<dbReference type="InterPro" id="IPR000719">
    <property type="entry name" value="Prot_kinase_dom"/>
</dbReference>
<organism evidence="9 10">
    <name type="scientific">Tripterygium wilfordii</name>
    <name type="common">Thunder God vine</name>
    <dbReference type="NCBI Taxonomy" id="458696"/>
    <lineage>
        <taxon>Eukaryota</taxon>
        <taxon>Viridiplantae</taxon>
        <taxon>Streptophyta</taxon>
        <taxon>Embryophyta</taxon>
        <taxon>Tracheophyta</taxon>
        <taxon>Spermatophyta</taxon>
        <taxon>Magnoliopsida</taxon>
        <taxon>eudicotyledons</taxon>
        <taxon>Gunneridae</taxon>
        <taxon>Pentapetalae</taxon>
        <taxon>rosids</taxon>
        <taxon>fabids</taxon>
        <taxon>Celastrales</taxon>
        <taxon>Celastraceae</taxon>
        <taxon>Tripterygium</taxon>
    </lineage>
</organism>
<dbReference type="PANTHER" id="PTHR44167:SF23">
    <property type="entry name" value="CDC7 KINASE, ISOFORM A-RELATED"/>
    <property type="match status" value="1"/>
</dbReference>
<protein>
    <recommendedName>
        <fullName evidence="1">non-specific serine/threonine protein kinase</fullName>
        <ecNumber evidence="1">2.7.11.1</ecNumber>
    </recommendedName>
</protein>
<dbReference type="InParanoid" id="A0A7J7CM20"/>
<dbReference type="AlphaFoldDB" id="A0A7J7CM20"/>
<comment type="caution">
    <text evidence="9">The sequence shown here is derived from an EMBL/GenBank/DDBJ whole genome shotgun (WGS) entry which is preliminary data.</text>
</comment>
<dbReference type="PROSITE" id="PS00108">
    <property type="entry name" value="PROTEIN_KINASE_ST"/>
    <property type="match status" value="1"/>
</dbReference>
<dbReference type="FunFam" id="1.10.510.10:FF:001893">
    <property type="entry name" value="Probable serine/threonine-protein kinase DDB_G0291918"/>
    <property type="match status" value="1"/>
</dbReference>
<evidence type="ECO:0000256" key="6">
    <source>
        <dbReference type="ARBA" id="ARBA00022840"/>
    </source>
</evidence>
<proteinExistence type="predicted"/>
<keyword evidence="2" id="KW-0723">Serine/threonine-protein kinase</keyword>
<keyword evidence="5" id="KW-0418">Kinase</keyword>
<name>A0A7J7CM20_TRIWF</name>
<feature type="region of interest" description="Disordered" evidence="7">
    <location>
        <begin position="654"/>
        <end position="679"/>
    </location>
</feature>
<dbReference type="FunCoup" id="A0A7J7CM20">
    <property type="interactions" value="2184"/>
</dbReference>
<evidence type="ECO:0000256" key="4">
    <source>
        <dbReference type="ARBA" id="ARBA00022741"/>
    </source>
</evidence>
<evidence type="ECO:0000256" key="2">
    <source>
        <dbReference type="ARBA" id="ARBA00022527"/>
    </source>
</evidence>
<dbReference type="InterPro" id="IPR011009">
    <property type="entry name" value="Kinase-like_dom_sf"/>
</dbReference>
<feature type="domain" description="Protein kinase" evidence="8">
    <location>
        <begin position="450"/>
        <end position="871"/>
    </location>
</feature>
<dbReference type="GO" id="GO:0004674">
    <property type="term" value="F:protein serine/threonine kinase activity"/>
    <property type="evidence" value="ECO:0007669"/>
    <property type="project" value="UniProtKB-KW"/>
</dbReference>
<dbReference type="GO" id="GO:0044773">
    <property type="term" value="P:mitotic DNA damage checkpoint signaling"/>
    <property type="evidence" value="ECO:0007669"/>
    <property type="project" value="TreeGrafter"/>
</dbReference>
<dbReference type="EMBL" id="JAAARO010000015">
    <property type="protein sequence ID" value="KAF5735122.1"/>
    <property type="molecule type" value="Genomic_DNA"/>
</dbReference>
<evidence type="ECO:0000259" key="8">
    <source>
        <dbReference type="PROSITE" id="PS50011"/>
    </source>
</evidence>
<reference evidence="9 10" key="1">
    <citation type="journal article" date="2020" name="Nat. Commun.">
        <title>Genome of Tripterygium wilfordii and identification of cytochrome P450 involved in triptolide biosynthesis.</title>
        <authorList>
            <person name="Tu L."/>
            <person name="Su P."/>
            <person name="Zhang Z."/>
            <person name="Gao L."/>
            <person name="Wang J."/>
            <person name="Hu T."/>
            <person name="Zhou J."/>
            <person name="Zhang Y."/>
            <person name="Zhao Y."/>
            <person name="Liu Y."/>
            <person name="Song Y."/>
            <person name="Tong Y."/>
            <person name="Lu Y."/>
            <person name="Yang J."/>
            <person name="Xu C."/>
            <person name="Jia M."/>
            <person name="Peters R.J."/>
            <person name="Huang L."/>
            <person name="Gao W."/>
        </authorList>
    </citation>
    <scope>NUCLEOTIDE SEQUENCE [LARGE SCALE GENOMIC DNA]</scope>
    <source>
        <strain evidence="10">cv. XIE 37</strain>
        <tissue evidence="9">Leaf</tissue>
    </source>
</reference>
<dbReference type="Proteomes" id="UP000593562">
    <property type="component" value="Unassembled WGS sequence"/>
</dbReference>
<sequence length="885" mass="100933">METHFQSPLLAVDSLSVTDLQRKAWHLVALIVQIGRPSLPRELASRCSLFPASPDLIEFLCFLPNSPVALTEDNNNHNFFVTISLPGLIALKNLASNLNLNSMDAFVRRVAINDYALWNDFWKICFARKRKRLLLDFAEGCNEERKVLMSKRSRSNYAEVNFHRTEYFSRSIFWQPCDKPVMINGMMLAHYLSDEMNKSIVVQRKVHKTTLTRDFDIGSVSPVKRVTNQVSCKESGTDETDFLGIRNINAMICSEDAKSHTSLVEDLEAAELVNDGCDATIDSIEHMRIVECMDEWLVDCIDVKGEGQNCFQPANSGLLKRTVESKFKRMNKMSCNSKVLCLDEEPTPSHSKRLATDSTLAQKRLSQPSTKTKITLKDAMAPKQQGLSKYLQHQKDDSTLKENQYWEREKMAIRSRQILRQSCNKGQKNDNSVFLKDQRELKVLPHFESYAIEEEEGSGGYGTVYRARRKNDGATVAIKCPHAEAHRHHVNNEMKMLERFGGRNFVIKYEGCIKSGNFDCFVLEHVQHDRPEVLKKEIDVSQLQWYGYCMFRALLSLHKQASILLTNRDVKPATFFSLGRPIKSNDPHLSFSSMQGVIHRDVKPGNFLFSRKANKGYLIDFNLAVVSGTCKLKVGNALSFDKVMLPSTKAAPTKTRILQSAKSRPINPEETKGSKSTLEPKNLKRKVVDQTKATHLFSRSVVKSRGPDGSGVTSVKEVTTQQDCLLFLLAHLCLTPLQLVLVPMVLFRCPHQGPKIDIWSAGVSLLYLMLGRTPFYGDPEENIKDIAKLKGSEDLWELAKLHDRECAFPEELYDTQYLPYMTLENWWKMNTKRKDFLDVFPSSLFDLVDKCLTVNPRLRISADDALKHEFFAPCHEVLRKKRMLR</sequence>
<keyword evidence="4" id="KW-0547">Nucleotide-binding</keyword>
<dbReference type="SMART" id="SM00220">
    <property type="entry name" value="S_TKc"/>
    <property type="match status" value="1"/>
</dbReference>
<dbReference type="Gene3D" id="1.10.510.10">
    <property type="entry name" value="Transferase(Phosphotransferase) domain 1"/>
    <property type="match status" value="3"/>
</dbReference>
<keyword evidence="3" id="KW-0808">Transferase</keyword>
<evidence type="ECO:0000313" key="9">
    <source>
        <dbReference type="EMBL" id="KAF5735122.1"/>
    </source>
</evidence>
<dbReference type="Pfam" id="PF00069">
    <property type="entry name" value="Pkinase"/>
    <property type="match status" value="2"/>
</dbReference>
<evidence type="ECO:0000256" key="3">
    <source>
        <dbReference type="ARBA" id="ARBA00022679"/>
    </source>
</evidence>
<evidence type="ECO:0000313" key="10">
    <source>
        <dbReference type="Proteomes" id="UP000593562"/>
    </source>
</evidence>
<evidence type="ECO:0000256" key="7">
    <source>
        <dbReference type="SAM" id="MobiDB-lite"/>
    </source>
</evidence>
<gene>
    <name evidence="9" type="ORF">HS088_TW15G00622</name>
</gene>
<dbReference type="InterPro" id="IPR008271">
    <property type="entry name" value="Ser/Thr_kinase_AS"/>
</dbReference>
<evidence type="ECO:0000256" key="5">
    <source>
        <dbReference type="ARBA" id="ARBA00022777"/>
    </source>
</evidence>
<accession>A0A7J7CM20</accession>
<keyword evidence="6" id="KW-0067">ATP-binding</keyword>